<gene>
    <name evidence="2" type="ORF">Q4I31_005206</name>
</gene>
<feature type="region of interest" description="Disordered" evidence="1">
    <location>
        <begin position="19"/>
        <end position="96"/>
    </location>
</feature>
<feature type="compositionally biased region" description="Basic and acidic residues" evidence="1">
    <location>
        <begin position="57"/>
        <end position="66"/>
    </location>
</feature>
<reference evidence="2 3" key="1">
    <citation type="submission" date="2024-02" db="EMBL/GenBank/DDBJ databases">
        <title>FIRST GENOME SEQUENCES OF Leishmania (Viannia) shawi, Leishmania (Viannia) lindenbergi AND Leishmania (Viannia) utingensis.</title>
        <authorList>
            <person name="Resadore F."/>
            <person name="Custodio M.G.F."/>
            <person name="Boite M.C."/>
            <person name="Cupolillo E."/>
            <person name="Ferreira G.E.M."/>
        </authorList>
    </citation>
    <scope>NUCLEOTIDE SEQUENCE [LARGE SCALE GENOMIC DNA]</scope>
    <source>
        <strain evidence="2 3">MHOM/BR/1966/M15733</strain>
    </source>
</reference>
<proteinExistence type="predicted"/>
<dbReference type="Proteomes" id="UP001500131">
    <property type="component" value="Unassembled WGS sequence"/>
</dbReference>
<evidence type="ECO:0000313" key="3">
    <source>
        <dbReference type="Proteomes" id="UP001500131"/>
    </source>
</evidence>
<keyword evidence="3" id="KW-1185">Reference proteome</keyword>
<accession>A0AAW3A6Z7</accession>
<organism evidence="2 3">
    <name type="scientific">Leishmania lindenbergi</name>
    <dbReference type="NCBI Taxonomy" id="651832"/>
    <lineage>
        <taxon>Eukaryota</taxon>
        <taxon>Discoba</taxon>
        <taxon>Euglenozoa</taxon>
        <taxon>Kinetoplastea</taxon>
        <taxon>Metakinetoplastina</taxon>
        <taxon>Trypanosomatida</taxon>
        <taxon>Trypanosomatidae</taxon>
        <taxon>Leishmaniinae</taxon>
        <taxon>Leishmania</taxon>
    </lineage>
</organism>
<feature type="region of interest" description="Disordered" evidence="1">
    <location>
        <begin position="192"/>
        <end position="219"/>
    </location>
</feature>
<protein>
    <submittedName>
        <fullName evidence="2">Uncharacterized protein</fullName>
    </submittedName>
</protein>
<evidence type="ECO:0000256" key="1">
    <source>
        <dbReference type="SAM" id="MobiDB-lite"/>
    </source>
</evidence>
<dbReference type="EMBL" id="JBAMZK010000030">
    <property type="protein sequence ID" value="KAL0500335.1"/>
    <property type="molecule type" value="Genomic_DNA"/>
</dbReference>
<sequence length="270" mass="29114">MAPASRKWNTRLFSTRQLDPAEWSTARGGCTEHDRQHGCRGGRPQTPPHDGALPHHNSADDQKGETGRCPAYRGNSNRGAGSGGGQPQGRAADPLTNHGYLTAKHSAHAEPLAAMLCLQALLSEELVGARDRTLRIAPATGQPAIVAAQGTHHGFGGVGRGYWLNRPRAHTRSLYFSRRGRGRGGALLHCSSAKPGGSSAAQPRRRLQAPLEVPRSKSPTTRHCLYSGLRSLRYAGRHLKGRPGWWQRGLAGGRLLLSFVFSLQGSARDR</sequence>
<dbReference type="AlphaFoldDB" id="A0AAW3A6Z7"/>
<evidence type="ECO:0000313" key="2">
    <source>
        <dbReference type="EMBL" id="KAL0500335.1"/>
    </source>
</evidence>
<name>A0AAW3A6Z7_9TRYP</name>
<comment type="caution">
    <text evidence="2">The sequence shown here is derived from an EMBL/GenBank/DDBJ whole genome shotgun (WGS) entry which is preliminary data.</text>
</comment>